<evidence type="ECO:0000313" key="2">
    <source>
        <dbReference type="EMBL" id="PMQ18799.1"/>
    </source>
</evidence>
<sequence>MQKSARSTRVLRGTTAAFFATFVSLCSHVLAGGEVPGLLNVALPLALSLLVCMLLSGRQFTLWRLAGMVGFSQLLFHLLFSMGAGHSAASIIGGQDMHAHHGMTMPIDITTSADAATMSHGDTTMLLAHLMAGLATVLVLHRSEQMLIAAANIVDLLTWKLLWRLVTFAYQLIHPLPTPTAPREIPTYTICVYSTSVIRRGPPALTTV</sequence>
<name>A0A2N7RY28_9MICC</name>
<feature type="transmembrane region" description="Helical" evidence="1">
    <location>
        <begin position="74"/>
        <end position="93"/>
    </location>
</feature>
<comment type="caution">
    <text evidence="2">The sequence shown here is derived from an EMBL/GenBank/DDBJ whole genome shotgun (WGS) entry which is preliminary data.</text>
</comment>
<dbReference type="AlphaFoldDB" id="A0A2N7RY28"/>
<feature type="transmembrane region" description="Helical" evidence="1">
    <location>
        <begin position="41"/>
        <end position="62"/>
    </location>
</feature>
<keyword evidence="1" id="KW-0812">Transmembrane</keyword>
<evidence type="ECO:0000313" key="3">
    <source>
        <dbReference type="EMBL" id="PMQ19951.1"/>
    </source>
</evidence>
<keyword evidence="1" id="KW-0472">Membrane</keyword>
<dbReference type="Proteomes" id="UP000235739">
    <property type="component" value="Unassembled WGS sequence"/>
</dbReference>
<protein>
    <submittedName>
        <fullName evidence="2">Uncharacterized protein</fullName>
    </submittedName>
</protein>
<feature type="transmembrane region" description="Helical" evidence="1">
    <location>
        <begin position="123"/>
        <end position="140"/>
    </location>
</feature>
<dbReference type="EMBL" id="PNQX01000003">
    <property type="protein sequence ID" value="PMQ18799.1"/>
    <property type="molecule type" value="Genomic_DNA"/>
</dbReference>
<organism evidence="2 4">
    <name type="scientific">Glutamicibacter arilaitensis</name>
    <dbReference type="NCBI Taxonomy" id="256701"/>
    <lineage>
        <taxon>Bacteria</taxon>
        <taxon>Bacillati</taxon>
        <taxon>Actinomycetota</taxon>
        <taxon>Actinomycetes</taxon>
        <taxon>Micrococcales</taxon>
        <taxon>Micrococcaceae</taxon>
        <taxon>Glutamicibacter</taxon>
    </lineage>
</organism>
<keyword evidence="1" id="KW-1133">Transmembrane helix</keyword>
<dbReference type="EMBL" id="PNQX01000002">
    <property type="protein sequence ID" value="PMQ19951.1"/>
    <property type="molecule type" value="Genomic_DNA"/>
</dbReference>
<evidence type="ECO:0000256" key="1">
    <source>
        <dbReference type="SAM" id="Phobius"/>
    </source>
</evidence>
<proteinExistence type="predicted"/>
<reference evidence="2 4" key="1">
    <citation type="journal article" date="2017" name="Elife">
        <title>Extensive horizontal gene transfer in cheese-associated bacteria.</title>
        <authorList>
            <person name="Bonham K.S."/>
            <person name="Wolfe B.E."/>
            <person name="Dutton R.J."/>
        </authorList>
    </citation>
    <scope>NUCLEOTIDE SEQUENCE [LARGE SCALE GENOMIC DNA]</scope>
    <source>
        <strain evidence="2 4">JB182</strain>
    </source>
</reference>
<evidence type="ECO:0000313" key="4">
    <source>
        <dbReference type="Proteomes" id="UP000235739"/>
    </source>
</evidence>
<gene>
    <name evidence="3" type="ORF">CIK84_15130</name>
    <name evidence="2" type="ORF">CIK84_15500</name>
</gene>
<accession>A0A2N7RY28</accession>